<name>A0AAD5GY89_9CHLO</name>
<accession>A0AAD5GY89</accession>
<evidence type="ECO:0000313" key="2">
    <source>
        <dbReference type="Proteomes" id="UP001205105"/>
    </source>
</evidence>
<organism evidence="1 2">
    <name type="scientific">Chlorella ohadii</name>
    <dbReference type="NCBI Taxonomy" id="2649997"/>
    <lineage>
        <taxon>Eukaryota</taxon>
        <taxon>Viridiplantae</taxon>
        <taxon>Chlorophyta</taxon>
        <taxon>core chlorophytes</taxon>
        <taxon>Trebouxiophyceae</taxon>
        <taxon>Chlorellales</taxon>
        <taxon>Chlorellaceae</taxon>
        <taxon>Chlorella clade</taxon>
        <taxon>Chlorella</taxon>
    </lineage>
</organism>
<reference evidence="1" key="1">
    <citation type="submission" date="2020-11" db="EMBL/GenBank/DDBJ databases">
        <title>Chlorella ohadii genome sequencing and assembly.</title>
        <authorList>
            <person name="Murik O."/>
            <person name="Treves H."/>
            <person name="Kedem I."/>
            <person name="Shotland Y."/>
            <person name="Kaplan A."/>
        </authorList>
    </citation>
    <scope>NUCLEOTIDE SEQUENCE</scope>
    <source>
        <strain evidence="1">1</strain>
    </source>
</reference>
<dbReference type="Proteomes" id="UP001205105">
    <property type="component" value="Unassembled WGS sequence"/>
</dbReference>
<evidence type="ECO:0000313" key="1">
    <source>
        <dbReference type="EMBL" id="KAI7836869.1"/>
    </source>
</evidence>
<proteinExistence type="predicted"/>
<keyword evidence="2" id="KW-1185">Reference proteome</keyword>
<dbReference type="AlphaFoldDB" id="A0AAD5GY89"/>
<sequence>MAVTSFEMAVTSFNVSSRLHNRMAVGNDPLLPLRKEQHAQPAPVAAAGAAFGALPPPGVFPPSWLALLGAWTHAHMNTLATFYAEDFGPQNMQLADRKQLFIAFIIRA</sequence>
<comment type="caution">
    <text evidence="1">The sequence shown here is derived from an EMBL/GenBank/DDBJ whole genome shotgun (WGS) entry which is preliminary data.</text>
</comment>
<protein>
    <submittedName>
        <fullName evidence="1">Uncharacterized protein</fullName>
    </submittedName>
</protein>
<dbReference type="EMBL" id="JADXDR010000172">
    <property type="protein sequence ID" value="KAI7836869.1"/>
    <property type="molecule type" value="Genomic_DNA"/>
</dbReference>
<gene>
    <name evidence="1" type="ORF">COHA_009290</name>
</gene>